<evidence type="ECO:0000313" key="1">
    <source>
        <dbReference type="EMBL" id="MDO1536356.1"/>
    </source>
</evidence>
<sequence length="87" mass="9515">MKATRRGAPSRGDFGVGVPDLIIRLHPVERRALDRAMVEFAPQRVSHLGERAALTVRDSNRELVQDVLDVLLGDGEGCICAMEACTE</sequence>
<comment type="caution">
    <text evidence="1">The sequence shown here is derived from an EMBL/GenBank/DDBJ whole genome shotgun (WGS) entry which is preliminary data.</text>
</comment>
<dbReference type="EMBL" id="JAUKVY010000027">
    <property type="protein sequence ID" value="MDO1536356.1"/>
    <property type="molecule type" value="Genomic_DNA"/>
</dbReference>
<proteinExistence type="predicted"/>
<accession>A0ABT8SBR4</accession>
<organism evidence="1 2">
    <name type="scientific">Variovorax ginsengisoli</name>
    <dbReference type="NCBI Taxonomy" id="363844"/>
    <lineage>
        <taxon>Bacteria</taxon>
        <taxon>Pseudomonadati</taxon>
        <taxon>Pseudomonadota</taxon>
        <taxon>Betaproteobacteria</taxon>
        <taxon>Burkholderiales</taxon>
        <taxon>Comamonadaceae</taxon>
        <taxon>Variovorax</taxon>
    </lineage>
</organism>
<reference evidence="1" key="1">
    <citation type="submission" date="2023-06" db="EMBL/GenBank/DDBJ databases">
        <authorList>
            <person name="Jiang Y."/>
            <person name="Liu Q."/>
        </authorList>
    </citation>
    <scope>NUCLEOTIDE SEQUENCE</scope>
    <source>
        <strain evidence="1">CGMCC 1.12090</strain>
    </source>
</reference>
<evidence type="ECO:0000313" key="2">
    <source>
        <dbReference type="Proteomes" id="UP001169027"/>
    </source>
</evidence>
<gene>
    <name evidence="1" type="ORF">Q2T77_29125</name>
</gene>
<keyword evidence="2" id="KW-1185">Reference proteome</keyword>
<dbReference type="RefSeq" id="WP_301814374.1">
    <property type="nucleotide sequence ID" value="NZ_JAUJZH010000027.1"/>
</dbReference>
<name>A0ABT8SBR4_9BURK</name>
<dbReference type="Proteomes" id="UP001169027">
    <property type="component" value="Unassembled WGS sequence"/>
</dbReference>
<protein>
    <submittedName>
        <fullName evidence="1">Uncharacterized protein</fullName>
    </submittedName>
</protein>